<feature type="region of interest" description="Disordered" evidence="1">
    <location>
        <begin position="1"/>
        <end position="27"/>
    </location>
</feature>
<name>A0A7C8MBP5_9PLEO</name>
<evidence type="ECO:0000313" key="3">
    <source>
        <dbReference type="Proteomes" id="UP000481861"/>
    </source>
</evidence>
<protein>
    <submittedName>
        <fullName evidence="2">Uncharacterized protein</fullName>
    </submittedName>
</protein>
<organism evidence="2 3">
    <name type="scientific">Massariosphaeria phaeospora</name>
    <dbReference type="NCBI Taxonomy" id="100035"/>
    <lineage>
        <taxon>Eukaryota</taxon>
        <taxon>Fungi</taxon>
        <taxon>Dikarya</taxon>
        <taxon>Ascomycota</taxon>
        <taxon>Pezizomycotina</taxon>
        <taxon>Dothideomycetes</taxon>
        <taxon>Pleosporomycetidae</taxon>
        <taxon>Pleosporales</taxon>
        <taxon>Pleosporales incertae sedis</taxon>
        <taxon>Massariosphaeria</taxon>
    </lineage>
</organism>
<dbReference type="EMBL" id="JAADJZ010000017">
    <property type="protein sequence ID" value="KAF2869162.1"/>
    <property type="molecule type" value="Genomic_DNA"/>
</dbReference>
<gene>
    <name evidence="2" type="ORF">BDV95DRAFT_578499</name>
</gene>
<keyword evidence="3" id="KW-1185">Reference proteome</keyword>
<reference evidence="2 3" key="1">
    <citation type="submission" date="2020-01" db="EMBL/GenBank/DDBJ databases">
        <authorList>
            <consortium name="DOE Joint Genome Institute"/>
            <person name="Haridas S."/>
            <person name="Albert R."/>
            <person name="Binder M."/>
            <person name="Bloem J."/>
            <person name="Labutti K."/>
            <person name="Salamov A."/>
            <person name="Andreopoulos B."/>
            <person name="Baker S.E."/>
            <person name="Barry K."/>
            <person name="Bills G."/>
            <person name="Bluhm B.H."/>
            <person name="Cannon C."/>
            <person name="Castanera R."/>
            <person name="Culley D.E."/>
            <person name="Daum C."/>
            <person name="Ezra D."/>
            <person name="Gonzalez J.B."/>
            <person name="Henrissat B."/>
            <person name="Kuo A."/>
            <person name="Liang C."/>
            <person name="Lipzen A."/>
            <person name="Lutzoni F."/>
            <person name="Magnuson J."/>
            <person name="Mondo S."/>
            <person name="Nolan M."/>
            <person name="Ohm R."/>
            <person name="Pangilinan J."/>
            <person name="Park H.-J.H."/>
            <person name="Ramirez L."/>
            <person name="Alfaro M."/>
            <person name="Sun H."/>
            <person name="Tritt A."/>
            <person name="Yoshinaga Y."/>
            <person name="Zwiers L.-H.L."/>
            <person name="Turgeon B.G."/>
            <person name="Goodwin S.B."/>
            <person name="Spatafora J.W."/>
            <person name="Crous P.W."/>
            <person name="Grigoriev I.V."/>
        </authorList>
    </citation>
    <scope>NUCLEOTIDE SEQUENCE [LARGE SCALE GENOMIC DNA]</scope>
    <source>
        <strain evidence="2 3">CBS 611.86</strain>
    </source>
</reference>
<feature type="region of interest" description="Disordered" evidence="1">
    <location>
        <begin position="180"/>
        <end position="218"/>
    </location>
</feature>
<proteinExistence type="predicted"/>
<evidence type="ECO:0000256" key="1">
    <source>
        <dbReference type="SAM" id="MobiDB-lite"/>
    </source>
</evidence>
<evidence type="ECO:0000313" key="2">
    <source>
        <dbReference type="EMBL" id="KAF2869162.1"/>
    </source>
</evidence>
<dbReference type="Proteomes" id="UP000481861">
    <property type="component" value="Unassembled WGS sequence"/>
</dbReference>
<accession>A0A7C8MBP5</accession>
<sequence length="415" mass="45822">MHQRRHNDSSCEQGTCRVSRLGDGVGRGGRCDRAVKNLFAASRSSHLLFSSRTPSILSASNLFSLHCLTLPLPSMSNEPADDSSFSHHGGASTHGVVAVSRKRSAQSLPPPQVEKKARTGEAYQEPKPVPRPEQPVMHDPRPTYGSPQSLDELGGIQRQLEDPTRHKYPENQRHVLAQQEGLSTARQPNVPESAVSPKPKNRPEPAMATGALSSQVTVDRDQLTRLRGSLEQIKTVAAKQKELTAKQKELIAKLSSDLDQLTSCEKDLEDERRSPTRSRELSEQNLLVIAGHCSTAERSRLLLEFAEAACEASDEKPLWFLIGEEMVVDASSSILPELRDQANSVIRLYGSVRGVVEDKCIRQKTRKYKTTFGQASGNYNHSCDSCMQDNSVCVRKIEEGYLARSVFDTDGWLVG</sequence>
<feature type="region of interest" description="Disordered" evidence="1">
    <location>
        <begin position="78"/>
        <end position="151"/>
    </location>
</feature>
<comment type="caution">
    <text evidence="2">The sequence shown here is derived from an EMBL/GenBank/DDBJ whole genome shotgun (WGS) entry which is preliminary data.</text>
</comment>
<dbReference type="AlphaFoldDB" id="A0A7C8MBP5"/>